<dbReference type="PROSITE" id="PS00641">
    <property type="entry name" value="COMPLEX1_75K_1"/>
    <property type="match status" value="1"/>
</dbReference>
<evidence type="ECO:0000313" key="18">
    <source>
        <dbReference type="EMBL" id="QCI17566.1"/>
    </source>
</evidence>
<keyword evidence="3 14" id="KW-0004">4Fe-4S</keyword>
<evidence type="ECO:0000256" key="1">
    <source>
        <dbReference type="ARBA" id="ARBA00001966"/>
    </source>
</evidence>
<keyword evidence="5 14" id="KW-0874">Quinone</keyword>
<dbReference type="InterPro" id="IPR054351">
    <property type="entry name" value="NADH_UbQ_OxRdtase_ferredoxin"/>
</dbReference>
<dbReference type="CDD" id="cd00207">
    <property type="entry name" value="fer2"/>
    <property type="match status" value="1"/>
</dbReference>
<dbReference type="InterPro" id="IPR006656">
    <property type="entry name" value="Mopterin_OxRdtase"/>
</dbReference>
<name>A0A4D6XL55_9GAMM</name>
<dbReference type="Pfam" id="PF00384">
    <property type="entry name" value="Molybdopterin"/>
    <property type="match status" value="1"/>
</dbReference>
<sequence length="911" mass="104232">MAKIYIDGKTYNVNESENLLQACLSVGIDIPYFCWHPLLGSLGACRQCAVTQYNNFEDRKGRLIMSCMTPVTDGAIISIKSTESEVFRSTIIELLLTNHPHDCPVCEEGGHCHLQDMTAMTKHSIRDYRFQKRTHKNQYLGSFIKHEMNRCIACYRCVRYYNDYADGVDFGVYGSNNNIYFGRIEDGTLESEYSGNLIELCPTGVFTDKIHSIKYNRKWDMQYAPGICQNCSIGCNISIGERYGEIRRIENRYHENINHYLLCDLGRFGYLHNNLNKRPKNPTYINDNNDLTTLNFNQAIKIGVDFLKKYNRVIGVGSARSSIENNFALQELVGKENFSNGMPEKEQKCIKLILECLKNNYIYIPSLKEIESYDVILVLGEDLTQTSSRVALAVRQAVKNRVKDITNSYGIPKWNVSSNMHISERFKNSLYIMHTHENKLDDISEWCYFAPIDKQVELASAIACELDKSLPQVLNLNSMLKEKVSLIANRLISSKKTLIISGSHSFNSSIIQASINIAKAIKIHTINHHVGITFLTASCNSLGAELLGGMSIESVLDAFKQKKADAVIFMEYDLYRFISQDDCDCFLKNKKNIITIDHQYTETYKKSGLSLPSTSFTESSGTLVNFEGRAQRFFQVYDPNFYNQNNCLFDSWKWLHCIQSKVNNTQVCWFNLDDVINSYSKKYSVLKKLKIRELSSTFRINGQKIARSPIRSSGRTSLRADIDIHEPCQPEDTNSMFAFSMEGYNQPNASISHIPFAWFPGWNSPQAWNKFQIEIGKNLISGNSGIHIFKTNEIKVDMYSNVIFKDLIEEKYWNIIPYYHLFGNEELTQYSSIIQENIPLEYALISLSDSIALGLKKDSIVEFNCLNKDYRLAIQLSKHLSEKQIGLPIGRKGFPTALIGKKIKFLQEFIK</sequence>
<dbReference type="InterPro" id="IPR006963">
    <property type="entry name" value="Mopterin_OxRdtase_4Fe-4S_dom"/>
</dbReference>
<dbReference type="FunFam" id="3.10.20.740:FF:000002">
    <property type="entry name" value="NADH-quinone oxidoreductase"/>
    <property type="match status" value="1"/>
</dbReference>
<dbReference type="InterPro" id="IPR010228">
    <property type="entry name" value="NADH_UbQ_OxRdtase_Gsu"/>
</dbReference>
<keyword evidence="7 14" id="KW-1278">Translocase</keyword>
<dbReference type="SMART" id="SM00926">
    <property type="entry name" value="Molybdop_Fe4S4"/>
    <property type="match status" value="1"/>
</dbReference>
<evidence type="ECO:0000256" key="8">
    <source>
        <dbReference type="ARBA" id="ARBA00023004"/>
    </source>
</evidence>
<evidence type="ECO:0000256" key="13">
    <source>
        <dbReference type="ARBA" id="ARBA00047712"/>
    </source>
</evidence>
<evidence type="ECO:0000256" key="9">
    <source>
        <dbReference type="ARBA" id="ARBA00023014"/>
    </source>
</evidence>
<dbReference type="InterPro" id="IPR019574">
    <property type="entry name" value="NADH_UbQ_OxRdtase_Gsu_4Fe4S-bd"/>
</dbReference>
<evidence type="ECO:0000256" key="11">
    <source>
        <dbReference type="ARBA" id="ARBA00025189"/>
    </source>
</evidence>
<dbReference type="CDD" id="cd02771">
    <property type="entry name" value="MopB_NDH-1_NuoG2-N7"/>
    <property type="match status" value="1"/>
</dbReference>
<feature type="domain" description="4Fe-4S His(Cys)3-ligated-type" evidence="17">
    <location>
        <begin position="83"/>
        <end position="122"/>
    </location>
</feature>
<gene>
    <name evidence="18" type="primary">nuoG</name>
    <name evidence="18" type="ORF">D9V61_00795</name>
</gene>
<dbReference type="GO" id="GO:0008137">
    <property type="term" value="F:NADH dehydrogenase (ubiquinone) activity"/>
    <property type="evidence" value="ECO:0007669"/>
    <property type="project" value="UniProtKB-UniRule"/>
</dbReference>
<dbReference type="SUPFAM" id="SSF54862">
    <property type="entry name" value="4Fe-4S ferredoxins"/>
    <property type="match status" value="1"/>
</dbReference>
<dbReference type="RefSeq" id="WP_158339355.1">
    <property type="nucleotide sequence ID" value="NZ_CP034891.1"/>
</dbReference>
<evidence type="ECO:0000256" key="5">
    <source>
        <dbReference type="ARBA" id="ARBA00022719"/>
    </source>
</evidence>
<dbReference type="GO" id="GO:0042773">
    <property type="term" value="P:ATP synthesis coupled electron transport"/>
    <property type="evidence" value="ECO:0007669"/>
    <property type="project" value="InterPro"/>
</dbReference>
<evidence type="ECO:0000256" key="14">
    <source>
        <dbReference type="RuleBase" id="RU003525"/>
    </source>
</evidence>
<evidence type="ECO:0000256" key="2">
    <source>
        <dbReference type="ARBA" id="ARBA00005404"/>
    </source>
</evidence>
<reference evidence="18 19" key="2">
    <citation type="submission" date="2019-05" db="EMBL/GenBank/DDBJ databases">
        <title>Genome evolution of the obligate endosymbiont Buchnera aphidicola.</title>
        <authorList>
            <person name="Moran N.A."/>
        </authorList>
    </citation>
    <scope>NUCLEOTIDE SEQUENCE [LARGE SCALE GENOMIC DNA]</scope>
    <source>
        <strain evidence="18 19">Ala</strain>
    </source>
</reference>
<feature type="domain" description="4Fe-4S Mo/W bis-MGD-type" evidence="16">
    <location>
        <begin position="221"/>
        <end position="277"/>
    </location>
</feature>
<comment type="function">
    <text evidence="11 14">NDH-1 shuttles electrons from NADH, via FMN and iron-sulfur (Fe-S) centers, to quinones in the respiratory chain. Couples the redox reaction to proton translocation (for every two electrons transferred, four hydrogen ions are translocated across the cytoplasmic membrane), and thus conserves the redox energy in a proton gradient.</text>
</comment>
<dbReference type="GO" id="GO:0048038">
    <property type="term" value="F:quinone binding"/>
    <property type="evidence" value="ECO:0007669"/>
    <property type="project" value="UniProtKB-UniRule"/>
</dbReference>
<dbReference type="NCBIfam" id="TIGR01973">
    <property type="entry name" value="NuoG"/>
    <property type="match status" value="1"/>
</dbReference>
<dbReference type="PANTHER" id="PTHR43105:SF10">
    <property type="entry name" value="NADH-QUINONE OXIDOREDUCTASE SUBUNIT G"/>
    <property type="match status" value="1"/>
</dbReference>
<dbReference type="SMART" id="SM00929">
    <property type="entry name" value="NADH-G_4Fe-4S_3"/>
    <property type="match status" value="1"/>
</dbReference>
<dbReference type="EMBL" id="CP034891">
    <property type="protein sequence ID" value="QCI17566.1"/>
    <property type="molecule type" value="Genomic_DNA"/>
</dbReference>
<dbReference type="Gene3D" id="3.30.200.210">
    <property type="match status" value="1"/>
</dbReference>
<evidence type="ECO:0000259" key="17">
    <source>
        <dbReference type="PROSITE" id="PS51839"/>
    </source>
</evidence>
<organism evidence="18 19">
    <name type="scientific">Buchnera aphidicola</name>
    <name type="common">Acyrthosiphon lactucae</name>
    <dbReference type="NCBI Taxonomy" id="1241832"/>
    <lineage>
        <taxon>Bacteria</taxon>
        <taxon>Pseudomonadati</taxon>
        <taxon>Pseudomonadota</taxon>
        <taxon>Gammaproteobacteria</taxon>
        <taxon>Enterobacterales</taxon>
        <taxon>Erwiniaceae</taxon>
        <taxon>Buchnera</taxon>
    </lineage>
</organism>
<dbReference type="CDD" id="cd02788">
    <property type="entry name" value="MopB_CT_NDH-1_NuoG2-N7"/>
    <property type="match status" value="1"/>
</dbReference>
<dbReference type="InterPro" id="IPR001041">
    <property type="entry name" value="2Fe-2S_ferredoxin-type"/>
</dbReference>
<dbReference type="PANTHER" id="PTHR43105">
    <property type="entry name" value="RESPIRATORY NITRATE REDUCTASE"/>
    <property type="match status" value="1"/>
</dbReference>
<dbReference type="GO" id="GO:0003954">
    <property type="term" value="F:NADH dehydrogenase activity"/>
    <property type="evidence" value="ECO:0007669"/>
    <property type="project" value="TreeGrafter"/>
</dbReference>
<evidence type="ECO:0000259" key="15">
    <source>
        <dbReference type="PROSITE" id="PS51085"/>
    </source>
</evidence>
<dbReference type="InterPro" id="IPR036010">
    <property type="entry name" value="2Fe-2S_ferredoxin-like_sf"/>
</dbReference>
<keyword evidence="4 14" id="KW-0001">2Fe-2S</keyword>
<keyword evidence="8 14" id="KW-0408">Iron</keyword>
<comment type="similarity">
    <text evidence="2 14">Belongs to the complex I 75 kDa subunit family.</text>
</comment>
<accession>A0A4D6XL55</accession>
<evidence type="ECO:0000256" key="6">
    <source>
        <dbReference type="ARBA" id="ARBA00022723"/>
    </source>
</evidence>
<reference evidence="18 19" key="1">
    <citation type="submission" date="2018-12" db="EMBL/GenBank/DDBJ databases">
        <authorList>
            <person name="Chong R.A."/>
        </authorList>
    </citation>
    <scope>NUCLEOTIDE SEQUENCE [LARGE SCALE GENOMIC DNA]</scope>
    <source>
        <strain evidence="18 19">Ala</strain>
    </source>
</reference>
<dbReference type="InterPro" id="IPR000283">
    <property type="entry name" value="NADH_UbQ_OxRdtase_75kDa_su_CS"/>
</dbReference>
<evidence type="ECO:0000256" key="12">
    <source>
        <dbReference type="ARBA" id="ARBA00026021"/>
    </source>
</evidence>
<dbReference type="PROSITE" id="PS51669">
    <property type="entry name" value="4FE4S_MOW_BIS_MGD"/>
    <property type="match status" value="1"/>
</dbReference>
<proteinExistence type="inferred from homology"/>
<dbReference type="GO" id="GO:0016020">
    <property type="term" value="C:membrane"/>
    <property type="evidence" value="ECO:0007669"/>
    <property type="project" value="InterPro"/>
</dbReference>
<dbReference type="EC" id="7.1.1.-" evidence="14"/>
<comment type="catalytic activity">
    <reaction evidence="13 14">
        <text>a quinone + NADH + 5 H(+)(in) = a quinol + NAD(+) + 4 H(+)(out)</text>
        <dbReference type="Rhea" id="RHEA:57888"/>
        <dbReference type="ChEBI" id="CHEBI:15378"/>
        <dbReference type="ChEBI" id="CHEBI:24646"/>
        <dbReference type="ChEBI" id="CHEBI:57540"/>
        <dbReference type="ChEBI" id="CHEBI:57945"/>
        <dbReference type="ChEBI" id="CHEBI:132124"/>
    </reaction>
</comment>
<dbReference type="Pfam" id="PF04879">
    <property type="entry name" value="Molybdop_Fe4S4"/>
    <property type="match status" value="1"/>
</dbReference>
<protein>
    <recommendedName>
        <fullName evidence="14">NADH-quinone oxidoreductase</fullName>
        <ecNumber evidence="14">7.1.1.-</ecNumber>
    </recommendedName>
</protein>
<dbReference type="GO" id="GO:0051537">
    <property type="term" value="F:2 iron, 2 sulfur cluster binding"/>
    <property type="evidence" value="ECO:0007669"/>
    <property type="project" value="UniProtKB-UniRule"/>
</dbReference>
<evidence type="ECO:0000256" key="3">
    <source>
        <dbReference type="ARBA" id="ARBA00022485"/>
    </source>
</evidence>
<dbReference type="Gene3D" id="3.40.50.740">
    <property type="match status" value="1"/>
</dbReference>
<dbReference type="PROSITE" id="PS51085">
    <property type="entry name" value="2FE2S_FER_2"/>
    <property type="match status" value="1"/>
</dbReference>
<evidence type="ECO:0000256" key="7">
    <source>
        <dbReference type="ARBA" id="ARBA00022967"/>
    </source>
</evidence>
<evidence type="ECO:0000256" key="4">
    <source>
        <dbReference type="ARBA" id="ARBA00022714"/>
    </source>
</evidence>
<dbReference type="SUPFAM" id="SSF53706">
    <property type="entry name" value="Formate dehydrogenase/DMSO reductase, domains 1-3"/>
    <property type="match status" value="1"/>
</dbReference>
<dbReference type="AlphaFoldDB" id="A0A4D6XL55"/>
<keyword evidence="9 14" id="KW-0411">Iron-sulfur</keyword>
<comment type="cofactor">
    <cofactor evidence="1 14">
        <name>[4Fe-4S] cluster</name>
        <dbReference type="ChEBI" id="CHEBI:49883"/>
    </cofactor>
</comment>
<dbReference type="SUPFAM" id="SSF54292">
    <property type="entry name" value="2Fe-2S ferredoxin-like"/>
    <property type="match status" value="1"/>
</dbReference>
<keyword evidence="10 14" id="KW-0520">NAD</keyword>
<dbReference type="Proteomes" id="UP000298660">
    <property type="component" value="Chromosome"/>
</dbReference>
<dbReference type="InterPro" id="IPR050123">
    <property type="entry name" value="Prok_molybdopt-oxidoreductase"/>
</dbReference>
<evidence type="ECO:0000256" key="10">
    <source>
        <dbReference type="ARBA" id="ARBA00023027"/>
    </source>
</evidence>
<evidence type="ECO:0000259" key="16">
    <source>
        <dbReference type="PROSITE" id="PS51669"/>
    </source>
</evidence>
<evidence type="ECO:0000313" key="19">
    <source>
        <dbReference type="Proteomes" id="UP000298660"/>
    </source>
</evidence>
<dbReference type="GO" id="GO:0051539">
    <property type="term" value="F:4 iron, 4 sulfur cluster binding"/>
    <property type="evidence" value="ECO:0007669"/>
    <property type="project" value="UniProtKB-KW"/>
</dbReference>
<dbReference type="PROSITE" id="PS00642">
    <property type="entry name" value="COMPLEX1_75K_2"/>
    <property type="match status" value="1"/>
</dbReference>
<comment type="subunit">
    <text evidence="12">Composed of 13 different subunits. Subunits NuoCD, E, F, and G constitute the peripheral sector of the complex.</text>
</comment>
<keyword evidence="6 14" id="KW-0479">Metal-binding</keyword>
<dbReference type="Pfam" id="PF22117">
    <property type="entry name" value="Fer4_Nqo3"/>
    <property type="match status" value="1"/>
</dbReference>
<dbReference type="GO" id="GO:0046872">
    <property type="term" value="F:metal ion binding"/>
    <property type="evidence" value="ECO:0007669"/>
    <property type="project" value="UniProtKB-UniRule"/>
</dbReference>
<dbReference type="Gene3D" id="3.10.20.740">
    <property type="match status" value="1"/>
</dbReference>
<dbReference type="PROSITE" id="PS00643">
    <property type="entry name" value="COMPLEX1_75K_3"/>
    <property type="match status" value="1"/>
</dbReference>
<dbReference type="PROSITE" id="PS51839">
    <property type="entry name" value="4FE4S_HC3"/>
    <property type="match status" value="1"/>
</dbReference>
<keyword evidence="18" id="KW-0560">Oxidoreductase</keyword>
<dbReference type="Pfam" id="PF10588">
    <property type="entry name" value="NADH-G_4Fe-4S_3"/>
    <property type="match status" value="1"/>
</dbReference>
<comment type="cofactor">
    <cofactor evidence="14">
        <name>[2Fe-2S] cluster</name>
        <dbReference type="ChEBI" id="CHEBI:190135"/>
    </cofactor>
    <text evidence="14">Binds 1 [2Fe-2S] cluster per subunit.</text>
</comment>
<dbReference type="OrthoDB" id="9810782at2"/>
<dbReference type="Pfam" id="PF13510">
    <property type="entry name" value="Fer2_4"/>
    <property type="match status" value="1"/>
</dbReference>
<feature type="domain" description="2Fe-2S ferredoxin-type" evidence="15">
    <location>
        <begin position="1"/>
        <end position="83"/>
    </location>
</feature>